<keyword evidence="2" id="KW-0812">Transmembrane</keyword>
<feature type="transmembrane region" description="Helical" evidence="2">
    <location>
        <begin position="74"/>
        <end position="97"/>
    </location>
</feature>
<organism evidence="3 4">
    <name type="scientific">Takifugu bimaculatus</name>
    <dbReference type="NCBI Taxonomy" id="433685"/>
    <lineage>
        <taxon>Eukaryota</taxon>
        <taxon>Metazoa</taxon>
        <taxon>Chordata</taxon>
        <taxon>Craniata</taxon>
        <taxon>Vertebrata</taxon>
        <taxon>Euteleostomi</taxon>
        <taxon>Actinopterygii</taxon>
        <taxon>Neopterygii</taxon>
        <taxon>Teleostei</taxon>
        <taxon>Neoteleostei</taxon>
        <taxon>Acanthomorphata</taxon>
        <taxon>Eupercaria</taxon>
        <taxon>Tetraodontiformes</taxon>
        <taxon>Tetradontoidea</taxon>
        <taxon>Tetraodontidae</taxon>
        <taxon>Takifugu</taxon>
    </lineage>
</organism>
<evidence type="ECO:0000256" key="1">
    <source>
        <dbReference type="SAM" id="MobiDB-lite"/>
    </source>
</evidence>
<feature type="transmembrane region" description="Helical" evidence="2">
    <location>
        <begin position="143"/>
        <end position="162"/>
    </location>
</feature>
<dbReference type="Proteomes" id="UP000516260">
    <property type="component" value="Chromosome 5"/>
</dbReference>
<reference evidence="3 4" key="1">
    <citation type="submission" date="2019-04" db="EMBL/GenBank/DDBJ databases">
        <title>The sequence and de novo assembly of Takifugu bimaculatus genome using PacBio and Hi-C technologies.</title>
        <authorList>
            <person name="Xu P."/>
            <person name="Liu B."/>
            <person name="Zhou Z."/>
        </authorList>
    </citation>
    <scope>NUCLEOTIDE SEQUENCE [LARGE SCALE GENOMIC DNA]</scope>
    <source>
        <strain evidence="3">TB-2018</strain>
        <tissue evidence="3">Muscle</tissue>
    </source>
</reference>
<keyword evidence="2" id="KW-1133">Transmembrane helix</keyword>
<feature type="region of interest" description="Disordered" evidence="1">
    <location>
        <begin position="363"/>
        <end position="393"/>
    </location>
</feature>
<feature type="transmembrane region" description="Helical" evidence="2">
    <location>
        <begin position="32"/>
        <end position="54"/>
    </location>
</feature>
<comment type="caution">
    <text evidence="3">The sequence shown here is derived from an EMBL/GenBank/DDBJ whole genome shotgun (WGS) entry which is preliminary data.</text>
</comment>
<dbReference type="EMBL" id="SWLE01000018">
    <property type="protein sequence ID" value="TNM88738.1"/>
    <property type="molecule type" value="Genomic_DNA"/>
</dbReference>
<feature type="transmembrane region" description="Helical" evidence="2">
    <location>
        <begin position="317"/>
        <end position="340"/>
    </location>
</feature>
<gene>
    <name evidence="3" type="ORF">fugu_004992</name>
</gene>
<protein>
    <submittedName>
        <fullName evidence="3">Uncharacterized protein</fullName>
    </submittedName>
</protein>
<evidence type="ECO:0000256" key="2">
    <source>
        <dbReference type="SAM" id="Phobius"/>
    </source>
</evidence>
<keyword evidence="2" id="KW-0472">Membrane</keyword>
<accession>A0A4Z2BAT4</accession>
<keyword evidence="4" id="KW-1185">Reference proteome</keyword>
<sequence length="393" mass="42459">MEGVLEAATAWSACKLASSLLVLPWLPASCNAVSFCCCCLLVFSDVAVTGFLAFLCFSKSWPTELSLPGDILAFRFLLFLSHVYGAAVLLSCPLITLEALSRLRRPRVAPSQADGGRACVGQAAEETEHGGARPDGEKRHSHGASFLCCLIVWVAVLLHVRWRWMLEEVHATACLLTTNSPLTCLPRLTSSMSSCAGLYVVVTFFLLLLLLLKLDLRTGHQASAQLAETHMLNQNRLRGLIPAWGLPRTLASPCVDPEKTVSSCVAPRSPAISSREPFPAGQKQERTKSSKPLTFAAEAQEERVWCRRAFPCLGVDVIMGLMGVLCIFVLPLILSINIVFIQTVDHLTEQAVRALVAAPEADKSDLPTSHEATGSRSQQGSSFAQAGSDVDIC</sequence>
<proteinExistence type="predicted"/>
<feature type="compositionally biased region" description="Low complexity" evidence="1">
    <location>
        <begin position="374"/>
        <end position="393"/>
    </location>
</feature>
<evidence type="ECO:0000313" key="4">
    <source>
        <dbReference type="Proteomes" id="UP000516260"/>
    </source>
</evidence>
<evidence type="ECO:0000313" key="3">
    <source>
        <dbReference type="EMBL" id="TNM88738.1"/>
    </source>
</evidence>
<feature type="region of interest" description="Disordered" evidence="1">
    <location>
        <begin position="269"/>
        <end position="293"/>
    </location>
</feature>
<feature type="transmembrane region" description="Helical" evidence="2">
    <location>
        <begin position="191"/>
        <end position="212"/>
    </location>
</feature>
<name>A0A4Z2BAT4_9TELE</name>
<dbReference type="AlphaFoldDB" id="A0A4Z2BAT4"/>